<evidence type="ECO:0000256" key="3">
    <source>
        <dbReference type="PROSITE-ProRule" id="PRU00489"/>
    </source>
</evidence>
<feature type="region of interest" description="Disordered" evidence="4">
    <location>
        <begin position="1"/>
        <end position="661"/>
    </location>
</feature>
<dbReference type="Proteomes" id="UP000036987">
    <property type="component" value="Unassembled WGS sequence"/>
</dbReference>
<feature type="region of interest" description="Disordered" evidence="4">
    <location>
        <begin position="780"/>
        <end position="814"/>
    </location>
</feature>
<dbReference type="EMBL" id="LFYR01001253">
    <property type="protein sequence ID" value="KMZ63309.1"/>
    <property type="molecule type" value="Genomic_DNA"/>
</dbReference>
<dbReference type="Pfam" id="PF05063">
    <property type="entry name" value="MT-A70"/>
    <property type="match status" value="1"/>
</dbReference>
<evidence type="ECO:0000256" key="1">
    <source>
        <dbReference type="ARBA" id="ARBA00004123"/>
    </source>
</evidence>
<dbReference type="AlphaFoldDB" id="A0A0K9P2V5"/>
<proteinExistence type="inferred from homology"/>
<keyword evidence="2" id="KW-0539">Nucleus</keyword>
<dbReference type="GO" id="GO:0003729">
    <property type="term" value="F:mRNA binding"/>
    <property type="evidence" value="ECO:0000318"/>
    <property type="project" value="GO_Central"/>
</dbReference>
<dbReference type="InterPro" id="IPR045123">
    <property type="entry name" value="METTL14-like"/>
</dbReference>
<evidence type="ECO:0000256" key="4">
    <source>
        <dbReference type="SAM" id="MobiDB-lite"/>
    </source>
</evidence>
<comment type="similarity">
    <text evidence="3">Belongs to the MT-A70-like family.</text>
</comment>
<feature type="compositionally biased region" description="Polar residues" evidence="4">
    <location>
        <begin position="1117"/>
        <end position="1134"/>
    </location>
</feature>
<accession>A0A0K9P2V5</accession>
<organism evidence="5 6">
    <name type="scientific">Zostera marina</name>
    <name type="common">Eelgrass</name>
    <dbReference type="NCBI Taxonomy" id="29655"/>
    <lineage>
        <taxon>Eukaryota</taxon>
        <taxon>Viridiplantae</taxon>
        <taxon>Streptophyta</taxon>
        <taxon>Embryophyta</taxon>
        <taxon>Tracheophyta</taxon>
        <taxon>Spermatophyta</taxon>
        <taxon>Magnoliopsida</taxon>
        <taxon>Liliopsida</taxon>
        <taxon>Zosteraceae</taxon>
        <taxon>Zostera</taxon>
    </lineage>
</organism>
<feature type="compositionally biased region" description="Basic and acidic residues" evidence="4">
    <location>
        <begin position="54"/>
        <end position="70"/>
    </location>
</feature>
<evidence type="ECO:0000313" key="6">
    <source>
        <dbReference type="Proteomes" id="UP000036987"/>
    </source>
</evidence>
<evidence type="ECO:0000256" key="2">
    <source>
        <dbReference type="ARBA" id="ARBA00023242"/>
    </source>
</evidence>
<evidence type="ECO:0000313" key="5">
    <source>
        <dbReference type="EMBL" id="KMZ63309.1"/>
    </source>
</evidence>
<dbReference type="PANTHER" id="PTHR13107">
    <property type="entry name" value="N6-ADENOSINE-METHYLTRANSFERASE NON-CATALYTIC SUBUNIT"/>
    <property type="match status" value="1"/>
</dbReference>
<dbReference type="PROSITE" id="PS51592">
    <property type="entry name" value="SAM_MTA70L_2"/>
    <property type="match status" value="1"/>
</dbReference>
<feature type="region of interest" description="Disordered" evidence="4">
    <location>
        <begin position="1109"/>
        <end position="1135"/>
    </location>
</feature>
<reference evidence="6" key="1">
    <citation type="journal article" date="2016" name="Nature">
        <title>The genome of the seagrass Zostera marina reveals angiosperm adaptation to the sea.</title>
        <authorList>
            <person name="Olsen J.L."/>
            <person name="Rouze P."/>
            <person name="Verhelst B."/>
            <person name="Lin Y.-C."/>
            <person name="Bayer T."/>
            <person name="Collen J."/>
            <person name="Dattolo E."/>
            <person name="De Paoli E."/>
            <person name="Dittami S."/>
            <person name="Maumus F."/>
            <person name="Michel G."/>
            <person name="Kersting A."/>
            <person name="Lauritano C."/>
            <person name="Lohaus R."/>
            <person name="Toepel M."/>
            <person name="Tonon T."/>
            <person name="Vanneste K."/>
            <person name="Amirebrahimi M."/>
            <person name="Brakel J."/>
            <person name="Bostroem C."/>
            <person name="Chovatia M."/>
            <person name="Grimwood J."/>
            <person name="Jenkins J.W."/>
            <person name="Jueterbock A."/>
            <person name="Mraz A."/>
            <person name="Stam W.T."/>
            <person name="Tice H."/>
            <person name="Bornberg-Bauer E."/>
            <person name="Green P.J."/>
            <person name="Pearson G.A."/>
            <person name="Procaccini G."/>
            <person name="Duarte C.M."/>
            <person name="Schmutz J."/>
            <person name="Reusch T.B.H."/>
            <person name="Van de Peer Y."/>
        </authorList>
    </citation>
    <scope>NUCLEOTIDE SEQUENCE [LARGE SCALE GENOMIC DNA]</scope>
    <source>
        <strain evidence="6">cv. Finnish</strain>
    </source>
</reference>
<feature type="compositionally biased region" description="Basic residues" evidence="4">
    <location>
        <begin position="34"/>
        <end position="46"/>
    </location>
</feature>
<feature type="compositionally biased region" description="Basic and acidic residues" evidence="4">
    <location>
        <begin position="549"/>
        <end position="575"/>
    </location>
</feature>
<dbReference type="OrthoDB" id="14833at2759"/>
<feature type="compositionally biased region" description="Basic and acidic residues" evidence="4">
    <location>
        <begin position="505"/>
        <end position="525"/>
    </location>
</feature>
<dbReference type="InterPro" id="IPR002052">
    <property type="entry name" value="DNA_methylase_N6_adenine_CS"/>
</dbReference>
<comment type="caution">
    <text evidence="5">The sequence shown here is derived from an EMBL/GenBank/DDBJ whole genome shotgun (WGS) entry which is preliminary data.</text>
</comment>
<dbReference type="GO" id="GO:0005634">
    <property type="term" value="C:nucleus"/>
    <property type="evidence" value="ECO:0000318"/>
    <property type="project" value="GO_Central"/>
</dbReference>
<feature type="compositionally biased region" description="Basic and acidic residues" evidence="4">
    <location>
        <begin position="144"/>
        <end position="282"/>
    </location>
</feature>
<keyword evidence="6" id="KW-1185">Reference proteome</keyword>
<dbReference type="GO" id="GO:0032259">
    <property type="term" value="P:methylation"/>
    <property type="evidence" value="ECO:0007669"/>
    <property type="project" value="InterPro"/>
</dbReference>
<dbReference type="PROSITE" id="PS51143">
    <property type="entry name" value="MT_A70"/>
    <property type="match status" value="1"/>
</dbReference>
<dbReference type="GO" id="GO:0036396">
    <property type="term" value="C:RNA N6-methyladenosine methyltransferase complex"/>
    <property type="evidence" value="ECO:0000318"/>
    <property type="project" value="GO_Central"/>
</dbReference>
<dbReference type="OMA" id="WAYMQEN"/>
<feature type="compositionally biased region" description="Basic and acidic residues" evidence="4">
    <location>
        <begin position="343"/>
        <end position="480"/>
    </location>
</feature>
<feature type="region of interest" description="Disordered" evidence="4">
    <location>
        <begin position="1157"/>
        <end position="1178"/>
    </location>
</feature>
<sequence length="1207" mass="135717">MKTEESSLRMSKRTHEDVGKGVEEEEDWDGAADRRKHRSGKSRKQHGNVEEVEEQRGDGGNRRGSGDSRKKATSGSNRVDSGDEEDYDIRRDLRLKVSKRNIDVETETSSRKGRNSEGERGYSKKSSTKTSGHDVDLQSGKNRSRVERGLHDAEYEKVQDKDSRYAERKDGNSSRDKGHGSRDQERSGSRRRWDEVDPGRKYEESSHGDRSESKNAKVSDRTKHGHSRDIFDSKNETAEGKTKYSDAISEKNVKSSNREDKRVDGEWSKSRSRPDSVDRDTRQVFSTPKTRQDGLRDDKQRRDSERLVEDGDKGGLKTSGSRMSVEKSDKHKQQRETVNVGRDYTDAREKDYKNDEDGHSRIRERSNREGRTSRRSRTPDRRHYRDADELDRGYSESDNERGGTLKGNKDRDRDDRPSKGKESGWSDRSREKDASKDNWKRSHPSRQDREHRDGDNEFEYDKDWDSKRREQDWVDSDKLHNRPPYRKGNRTDSSRLTSNFSNVNEHSDTIEIRPNKNLDYGREEPGQSYQGRRTDGRLSQENPSGANDDDWRYQSEDRGKATYDHGDDFQERYPEDGSPMEQSSRRNALDSQGSKARGQKSFTNSSVSVGTGQVPNSSLQPSYGNNQGSGTHNRSLQQALKSGGRHGRGGRGRIAPRDNQRVSMPLAMMGPPYGHIPMPPVPMSPMGPNVPPTPGAPMGPNNIFMPPFPGSVIWPGPRGVDINMLAAPPVLSPIPSGPVGPRFPPNMPNGPNHGMFYNQSGPGRGVSPGLSGPMFNSLPPVGRGMPLDKTSSGWVPPRSSGPPGKAPSRGEQNDYSQNFVDTGMRPQNFIRELELTNTVEDYPKLRELIQKKDEIVTCSNSLPMYYKCDLHEHVLSPEFFGTKFDVILVDPPWEEYLHRAPGSGDHMECWSFEDILNLKIEAIADTPSFIFLWVGDGMGLEQGRQCLKKWGFRRCEDICWVKTNKVNAAPSLRHDSHTLFQHSKEHCLMGIKGTVRRSTDGHIIHANIDTDIIIAEEPPYGSTTKPEDIYRIIEHFSLGRRRLELFGAEHNIRSGWLTVGKDLSSSNFDSKLYCENFADKDGKVWQGGGGRNPPPDAPHLVLTTSDIESLRPKSPPAKNQQPQTSISTTVNSSKRPLAPLISQQPIPTVPSLLSVNQEVSSSNPPAILPSQPWSTTPMPLQTGINAPASCPPNDGNMFLDNYGFNPS</sequence>
<feature type="compositionally biased region" description="Basic and acidic residues" evidence="4">
    <location>
        <begin position="290"/>
        <end position="315"/>
    </location>
</feature>
<gene>
    <name evidence="5" type="ORF">ZOSMA_418G00030</name>
</gene>
<feature type="compositionally biased region" description="Basic and acidic residues" evidence="4">
    <location>
        <begin position="1"/>
        <end position="22"/>
    </location>
</feature>
<feature type="compositionally biased region" description="Polar residues" evidence="4">
    <location>
        <begin position="494"/>
        <end position="504"/>
    </location>
</feature>
<evidence type="ECO:0008006" key="7">
    <source>
        <dbReference type="Google" id="ProtNLM"/>
    </source>
</evidence>
<dbReference type="GO" id="GO:0016556">
    <property type="term" value="P:mRNA modification"/>
    <property type="evidence" value="ECO:0000318"/>
    <property type="project" value="GO_Central"/>
</dbReference>
<dbReference type="PROSITE" id="PS00092">
    <property type="entry name" value="N6_MTASE"/>
    <property type="match status" value="1"/>
</dbReference>
<feature type="compositionally biased region" description="Basic and acidic residues" evidence="4">
    <location>
        <begin position="324"/>
        <end position="335"/>
    </location>
</feature>
<dbReference type="STRING" id="29655.A0A0K9P2V5"/>
<dbReference type="SUPFAM" id="SSF53335">
    <property type="entry name" value="S-adenosyl-L-methionine-dependent methyltransferases"/>
    <property type="match status" value="1"/>
</dbReference>
<protein>
    <recommendedName>
        <fullName evidence="7">Methyltransferase-like protein 1</fullName>
    </recommendedName>
</protein>
<comment type="subcellular location">
    <subcellularLocation>
        <location evidence="1">Nucleus</location>
    </subcellularLocation>
</comment>
<feature type="compositionally biased region" description="Polar residues" evidence="4">
    <location>
        <begin position="589"/>
        <end position="640"/>
    </location>
</feature>
<feature type="compositionally biased region" description="Basic and acidic residues" evidence="4">
    <location>
        <begin position="88"/>
        <end position="122"/>
    </location>
</feature>
<name>A0A0K9P2V5_ZOSMR</name>
<dbReference type="PANTHER" id="PTHR13107:SF0">
    <property type="entry name" value="N6-ADENOSINE-METHYLTRANSFERASE NON-CATALYTIC SUBUNIT"/>
    <property type="match status" value="1"/>
</dbReference>
<dbReference type="InterPro" id="IPR007757">
    <property type="entry name" value="MT-A70-like"/>
</dbReference>
<dbReference type="InterPro" id="IPR029063">
    <property type="entry name" value="SAM-dependent_MTases_sf"/>
</dbReference>
<dbReference type="GO" id="GO:0008168">
    <property type="term" value="F:methyltransferase activity"/>
    <property type="evidence" value="ECO:0007669"/>
    <property type="project" value="InterPro"/>
</dbReference>